<feature type="compositionally biased region" description="Basic and acidic residues" evidence="1">
    <location>
        <begin position="94"/>
        <end position="112"/>
    </location>
</feature>
<feature type="region of interest" description="Disordered" evidence="1">
    <location>
        <begin position="94"/>
        <end position="118"/>
    </location>
</feature>
<organism evidence="2 3">
    <name type="scientific">Trifolium pratense</name>
    <name type="common">Red clover</name>
    <dbReference type="NCBI Taxonomy" id="57577"/>
    <lineage>
        <taxon>Eukaryota</taxon>
        <taxon>Viridiplantae</taxon>
        <taxon>Streptophyta</taxon>
        <taxon>Embryophyta</taxon>
        <taxon>Tracheophyta</taxon>
        <taxon>Spermatophyta</taxon>
        <taxon>Magnoliopsida</taxon>
        <taxon>eudicotyledons</taxon>
        <taxon>Gunneridae</taxon>
        <taxon>Pentapetalae</taxon>
        <taxon>rosids</taxon>
        <taxon>fabids</taxon>
        <taxon>Fabales</taxon>
        <taxon>Fabaceae</taxon>
        <taxon>Papilionoideae</taxon>
        <taxon>50 kb inversion clade</taxon>
        <taxon>NPAAA clade</taxon>
        <taxon>Hologalegina</taxon>
        <taxon>IRL clade</taxon>
        <taxon>Trifolieae</taxon>
        <taxon>Trifolium</taxon>
    </lineage>
</organism>
<name>A0A2K3M011_TRIPR</name>
<protein>
    <submittedName>
        <fullName evidence="2">Uncharacterized protein</fullName>
    </submittedName>
</protein>
<evidence type="ECO:0000313" key="3">
    <source>
        <dbReference type="Proteomes" id="UP000236291"/>
    </source>
</evidence>
<gene>
    <name evidence="2" type="ORF">L195_g040169</name>
</gene>
<accession>A0A2K3M011</accession>
<reference evidence="2 3" key="2">
    <citation type="journal article" date="2017" name="Front. Plant Sci.">
        <title>Gene Classification and Mining of Molecular Markers Useful in Red Clover (Trifolium pratense) Breeding.</title>
        <authorList>
            <person name="Istvanek J."/>
            <person name="Dluhosova J."/>
            <person name="Dluhos P."/>
            <person name="Patkova L."/>
            <person name="Nedelnik J."/>
            <person name="Repkova J."/>
        </authorList>
    </citation>
    <scope>NUCLEOTIDE SEQUENCE [LARGE SCALE GENOMIC DNA]</scope>
    <source>
        <strain evidence="3">cv. Tatra</strain>
        <tissue evidence="2">Young leaves</tissue>
    </source>
</reference>
<sequence>MLGNKNVICNYYRWEMIEDKDIKAHINEYHKLLEDLKVENINLPDQLGSHKTNFLNRGKILQRINSNTNRPLGDLITHIIIDDTNRTRAAKAKSLDARENMMQNRDKRDDNKKRKQSRTKCWGDVGDYECSFLKRGSKAAQNVGDYMKQLIAATKKLRKPTR</sequence>
<evidence type="ECO:0000256" key="1">
    <source>
        <dbReference type="SAM" id="MobiDB-lite"/>
    </source>
</evidence>
<comment type="caution">
    <text evidence="2">The sequence shown here is derived from an EMBL/GenBank/DDBJ whole genome shotgun (WGS) entry which is preliminary data.</text>
</comment>
<dbReference type="Proteomes" id="UP000236291">
    <property type="component" value="Unassembled WGS sequence"/>
</dbReference>
<dbReference type="EMBL" id="ASHM01045624">
    <property type="protein sequence ID" value="PNX84116.1"/>
    <property type="molecule type" value="Genomic_DNA"/>
</dbReference>
<proteinExistence type="predicted"/>
<dbReference type="AlphaFoldDB" id="A0A2K3M011"/>
<evidence type="ECO:0000313" key="2">
    <source>
        <dbReference type="EMBL" id="PNX84116.1"/>
    </source>
</evidence>
<reference evidence="2 3" key="1">
    <citation type="journal article" date="2014" name="Am. J. Bot.">
        <title>Genome assembly and annotation for red clover (Trifolium pratense; Fabaceae).</title>
        <authorList>
            <person name="Istvanek J."/>
            <person name="Jaros M."/>
            <person name="Krenek A."/>
            <person name="Repkova J."/>
        </authorList>
    </citation>
    <scope>NUCLEOTIDE SEQUENCE [LARGE SCALE GENOMIC DNA]</scope>
    <source>
        <strain evidence="3">cv. Tatra</strain>
        <tissue evidence="2">Young leaves</tissue>
    </source>
</reference>